<evidence type="ECO:0000313" key="4">
    <source>
        <dbReference type="EMBL" id="KAK7115510.1"/>
    </source>
</evidence>
<gene>
    <name evidence="4" type="ORF">V1264_001362</name>
</gene>
<dbReference type="AlphaFoldDB" id="A0AAN9C6X6"/>
<feature type="domain" description="DUF4874" evidence="3">
    <location>
        <begin position="50"/>
        <end position="234"/>
    </location>
</feature>
<proteinExistence type="predicted"/>
<reference evidence="4 5" key="1">
    <citation type="submission" date="2024-02" db="EMBL/GenBank/DDBJ databases">
        <title>Chromosome-scale genome assembly of the rough periwinkle Littorina saxatilis.</title>
        <authorList>
            <person name="De Jode A."/>
            <person name="Faria R."/>
            <person name="Formenti G."/>
            <person name="Sims Y."/>
            <person name="Smith T.P."/>
            <person name="Tracey A."/>
            <person name="Wood J.M.D."/>
            <person name="Zagrodzka Z.B."/>
            <person name="Johannesson K."/>
            <person name="Butlin R.K."/>
            <person name="Leder E.H."/>
        </authorList>
    </citation>
    <scope>NUCLEOTIDE SEQUENCE [LARGE SCALE GENOMIC DNA]</scope>
    <source>
        <strain evidence="4">Snail1</strain>
        <tissue evidence="4">Muscle</tissue>
    </source>
</reference>
<evidence type="ECO:0008006" key="6">
    <source>
        <dbReference type="Google" id="ProtNLM"/>
    </source>
</evidence>
<feature type="chain" id="PRO_5042960605" description="DUF4832 domain-containing protein" evidence="1">
    <location>
        <begin position="19"/>
        <end position="513"/>
    </location>
</feature>
<feature type="domain" description="DUF4832" evidence="2">
    <location>
        <begin position="257"/>
        <end position="460"/>
    </location>
</feature>
<sequence>MFLVISVVIHLLLGAGTSKPTSCGSCVNPNSVPSTFTVKTYSDSSEDLENPHRGFAEQIVTWSHNHVPLTKSQLDGLRQSTGITVVLRHFVLDTFLNSPISDDFLNKIRHDLDVIDSASFTVVLRFCYTFAFNNHPPYGDARKNIVLQHINQLKPIFHQYERITTSMEAGFIGIWGEWFYTDYFGMPSPWSHAPYYDPMTLLTPQALRDRKDVLVALLNAAPKSVQVQTRHPSYKMYMMGTTPTTLQDVQSQSDRARTGHHNDCFLSSDNDVGTYVNKTVEYPFLNKDTRYCIIGGETCRLTTNDRDKCPTATKTMAMFHWTWLNEAYNQDMYKIWKQEGCYPEVHRRLGYRLTITKAILPKSARVSDTMCFHLEFNNTGYAAPMKHFKLYFILENVSGSSQHYAAQVTGVDVRDWQHGYTHTVASSVHLTHVPRGQYKVLVSLSDPLMGDRADYNVLLATTGVPLYTQGLNDLGHTVTVSDYHPVTSHCPPLTPWRPPTSGHYSRLFRGPYQ</sequence>
<dbReference type="EMBL" id="JBAMIC010000001">
    <property type="protein sequence ID" value="KAK7115510.1"/>
    <property type="molecule type" value="Genomic_DNA"/>
</dbReference>
<accession>A0AAN9C6X6</accession>
<organism evidence="4 5">
    <name type="scientific">Littorina saxatilis</name>
    <dbReference type="NCBI Taxonomy" id="31220"/>
    <lineage>
        <taxon>Eukaryota</taxon>
        <taxon>Metazoa</taxon>
        <taxon>Spiralia</taxon>
        <taxon>Lophotrochozoa</taxon>
        <taxon>Mollusca</taxon>
        <taxon>Gastropoda</taxon>
        <taxon>Caenogastropoda</taxon>
        <taxon>Littorinimorpha</taxon>
        <taxon>Littorinoidea</taxon>
        <taxon>Littorinidae</taxon>
        <taxon>Littorina</taxon>
    </lineage>
</organism>
<comment type="caution">
    <text evidence="4">The sequence shown here is derived from an EMBL/GenBank/DDBJ whole genome shotgun (WGS) entry which is preliminary data.</text>
</comment>
<dbReference type="InterPro" id="IPR032379">
    <property type="entry name" value="DUF4874"/>
</dbReference>
<dbReference type="InterPro" id="IPR032267">
    <property type="entry name" value="DUF4832"/>
</dbReference>
<name>A0AAN9C6X6_9CAEN</name>
<evidence type="ECO:0000259" key="3">
    <source>
        <dbReference type="Pfam" id="PF16173"/>
    </source>
</evidence>
<evidence type="ECO:0000259" key="2">
    <source>
        <dbReference type="Pfam" id="PF16116"/>
    </source>
</evidence>
<protein>
    <recommendedName>
        <fullName evidence="6">DUF4832 domain-containing protein</fullName>
    </recommendedName>
</protein>
<evidence type="ECO:0000256" key="1">
    <source>
        <dbReference type="SAM" id="SignalP"/>
    </source>
</evidence>
<evidence type="ECO:0000313" key="5">
    <source>
        <dbReference type="Proteomes" id="UP001374579"/>
    </source>
</evidence>
<feature type="signal peptide" evidence="1">
    <location>
        <begin position="1"/>
        <end position="18"/>
    </location>
</feature>
<keyword evidence="1" id="KW-0732">Signal</keyword>
<dbReference type="Pfam" id="PF16116">
    <property type="entry name" value="DUF4832"/>
    <property type="match status" value="1"/>
</dbReference>
<dbReference type="Proteomes" id="UP001374579">
    <property type="component" value="Unassembled WGS sequence"/>
</dbReference>
<dbReference type="Pfam" id="PF16173">
    <property type="entry name" value="DUF4874"/>
    <property type="match status" value="1"/>
</dbReference>
<keyword evidence="5" id="KW-1185">Reference proteome</keyword>